<feature type="compositionally biased region" description="Basic residues" evidence="1">
    <location>
        <begin position="18"/>
        <end position="31"/>
    </location>
</feature>
<feature type="non-terminal residue" evidence="2">
    <location>
        <position position="170"/>
    </location>
</feature>
<organism evidence="2 3">
    <name type="scientific">Verticillium longisporum</name>
    <name type="common">Verticillium dahliae var. longisporum</name>
    <dbReference type="NCBI Taxonomy" id="100787"/>
    <lineage>
        <taxon>Eukaryota</taxon>
        <taxon>Fungi</taxon>
        <taxon>Dikarya</taxon>
        <taxon>Ascomycota</taxon>
        <taxon>Pezizomycotina</taxon>
        <taxon>Sordariomycetes</taxon>
        <taxon>Hypocreomycetidae</taxon>
        <taxon>Glomerellales</taxon>
        <taxon>Plectosphaerellaceae</taxon>
        <taxon>Verticillium</taxon>
    </lineage>
</organism>
<dbReference type="Proteomes" id="UP000044602">
    <property type="component" value="Unassembled WGS sequence"/>
</dbReference>
<protein>
    <submittedName>
        <fullName evidence="2">Uncharacterized protein</fullName>
    </submittedName>
</protein>
<proteinExistence type="predicted"/>
<feature type="non-terminal residue" evidence="2">
    <location>
        <position position="1"/>
    </location>
</feature>
<feature type="compositionally biased region" description="Basic residues" evidence="1">
    <location>
        <begin position="50"/>
        <end position="73"/>
    </location>
</feature>
<accession>A0A0G4ME17</accession>
<gene>
    <name evidence="2" type="ORF">BN1708_018949</name>
</gene>
<reference evidence="2 3" key="1">
    <citation type="submission" date="2015-05" db="EMBL/GenBank/DDBJ databases">
        <authorList>
            <person name="Wang D.B."/>
            <person name="Wang M."/>
        </authorList>
    </citation>
    <scope>NUCLEOTIDE SEQUENCE [LARGE SCALE GENOMIC DNA]</scope>
    <source>
        <strain evidence="2">VL1</strain>
    </source>
</reference>
<feature type="compositionally biased region" description="Low complexity" evidence="1">
    <location>
        <begin position="81"/>
        <end position="93"/>
    </location>
</feature>
<sequence>RRRQADLLARVAVQRGVPRPHRRRARQRLQHGRQLAQRAPLPRLDDERPRRPRHRRQPAAARPRRRRPLRRRHDPRDRVRAPAQGLQGPPRQRGQGHEDGPLAPRAPHQLRRLRPLARGLLHGGVGLGRRPRHGSAAVVRLCEPRRAGARSVLRRALRGAVDAVQEGGAL</sequence>
<evidence type="ECO:0000313" key="2">
    <source>
        <dbReference type="EMBL" id="CRK32235.1"/>
    </source>
</evidence>
<evidence type="ECO:0000313" key="3">
    <source>
        <dbReference type="Proteomes" id="UP000044602"/>
    </source>
</evidence>
<dbReference type="AlphaFoldDB" id="A0A0G4ME17"/>
<dbReference type="EMBL" id="CVQH01022052">
    <property type="protein sequence ID" value="CRK32235.1"/>
    <property type="molecule type" value="Genomic_DNA"/>
</dbReference>
<feature type="region of interest" description="Disordered" evidence="1">
    <location>
        <begin position="1"/>
        <end position="108"/>
    </location>
</feature>
<keyword evidence="3" id="KW-1185">Reference proteome</keyword>
<feature type="compositionally biased region" description="Low complexity" evidence="1">
    <location>
        <begin position="32"/>
        <end position="42"/>
    </location>
</feature>
<evidence type="ECO:0000256" key="1">
    <source>
        <dbReference type="SAM" id="MobiDB-lite"/>
    </source>
</evidence>
<name>A0A0G4ME17_VERLO</name>